<feature type="chain" id="PRO_5040286437" evidence="3">
    <location>
        <begin position="21"/>
        <end position="298"/>
    </location>
</feature>
<dbReference type="EMBL" id="ML978121">
    <property type="protein sequence ID" value="KAF2103734.1"/>
    <property type="molecule type" value="Genomic_DNA"/>
</dbReference>
<feature type="region of interest" description="Disordered" evidence="1">
    <location>
        <begin position="263"/>
        <end position="286"/>
    </location>
</feature>
<accession>A0A9P4MFP7</accession>
<keyword evidence="2" id="KW-0472">Membrane</keyword>
<name>A0A9P4MFP7_9PEZI</name>
<keyword evidence="2" id="KW-1133">Transmembrane helix</keyword>
<proteinExistence type="predicted"/>
<sequence length="298" mass="32651">MPKSVFHFTLLLLFALKSNAESYSGHYFTSWFPRPWALQYASFYAKYNKSLTRISTTTCNSTLHDYRASYLAPPSSTIAKQLLSICYQHEQCMLDALSSQEIANFNSASVVLGLIPTLLSAIGPTIAEISLLSIHRPFLAFLLSLGAPAVGPQRVFEYSGPAHVLGGSSDGNTHPSTLFEISIAKRWEWAQLPLSVLQYALAAGAAANVFMTSLEVGKKSILSWGCTVMFCPFIWSLLSCITHVVAAIGFGLARRNAARQVADSEQGQQQRVGKSDGGQSDQRLLDKLPRLLWKQVKG</sequence>
<dbReference type="OrthoDB" id="3009728at2759"/>
<keyword evidence="5" id="KW-1185">Reference proteome</keyword>
<feature type="transmembrane region" description="Helical" evidence="2">
    <location>
        <begin position="233"/>
        <end position="253"/>
    </location>
</feature>
<evidence type="ECO:0000256" key="3">
    <source>
        <dbReference type="SAM" id="SignalP"/>
    </source>
</evidence>
<organism evidence="4 5">
    <name type="scientific">Rhizodiscina lignyota</name>
    <dbReference type="NCBI Taxonomy" id="1504668"/>
    <lineage>
        <taxon>Eukaryota</taxon>
        <taxon>Fungi</taxon>
        <taxon>Dikarya</taxon>
        <taxon>Ascomycota</taxon>
        <taxon>Pezizomycotina</taxon>
        <taxon>Dothideomycetes</taxon>
        <taxon>Pleosporomycetidae</taxon>
        <taxon>Aulographales</taxon>
        <taxon>Rhizodiscinaceae</taxon>
        <taxon>Rhizodiscina</taxon>
    </lineage>
</organism>
<evidence type="ECO:0000256" key="2">
    <source>
        <dbReference type="SAM" id="Phobius"/>
    </source>
</evidence>
<gene>
    <name evidence="4" type="ORF">NA57DRAFT_69944</name>
</gene>
<comment type="caution">
    <text evidence="4">The sequence shown here is derived from an EMBL/GenBank/DDBJ whole genome shotgun (WGS) entry which is preliminary data.</text>
</comment>
<evidence type="ECO:0000313" key="5">
    <source>
        <dbReference type="Proteomes" id="UP000799772"/>
    </source>
</evidence>
<evidence type="ECO:0000313" key="4">
    <source>
        <dbReference type="EMBL" id="KAF2103734.1"/>
    </source>
</evidence>
<feature type="signal peptide" evidence="3">
    <location>
        <begin position="1"/>
        <end position="20"/>
    </location>
</feature>
<feature type="compositionally biased region" description="Polar residues" evidence="1">
    <location>
        <begin position="263"/>
        <end position="282"/>
    </location>
</feature>
<keyword evidence="2" id="KW-0812">Transmembrane</keyword>
<keyword evidence="3" id="KW-0732">Signal</keyword>
<reference evidence="4" key="1">
    <citation type="journal article" date="2020" name="Stud. Mycol.">
        <title>101 Dothideomycetes genomes: a test case for predicting lifestyles and emergence of pathogens.</title>
        <authorList>
            <person name="Haridas S."/>
            <person name="Albert R."/>
            <person name="Binder M."/>
            <person name="Bloem J."/>
            <person name="Labutti K."/>
            <person name="Salamov A."/>
            <person name="Andreopoulos B."/>
            <person name="Baker S."/>
            <person name="Barry K."/>
            <person name="Bills G."/>
            <person name="Bluhm B."/>
            <person name="Cannon C."/>
            <person name="Castanera R."/>
            <person name="Culley D."/>
            <person name="Daum C."/>
            <person name="Ezra D."/>
            <person name="Gonzalez J."/>
            <person name="Henrissat B."/>
            <person name="Kuo A."/>
            <person name="Liang C."/>
            <person name="Lipzen A."/>
            <person name="Lutzoni F."/>
            <person name="Magnuson J."/>
            <person name="Mondo S."/>
            <person name="Nolan M."/>
            <person name="Ohm R."/>
            <person name="Pangilinan J."/>
            <person name="Park H.-J."/>
            <person name="Ramirez L."/>
            <person name="Alfaro M."/>
            <person name="Sun H."/>
            <person name="Tritt A."/>
            <person name="Yoshinaga Y."/>
            <person name="Zwiers L.-H."/>
            <person name="Turgeon B."/>
            <person name="Goodwin S."/>
            <person name="Spatafora J."/>
            <person name="Crous P."/>
            <person name="Grigoriev I."/>
        </authorList>
    </citation>
    <scope>NUCLEOTIDE SEQUENCE</scope>
    <source>
        <strain evidence="4">CBS 133067</strain>
    </source>
</reference>
<protein>
    <submittedName>
        <fullName evidence="4">Uncharacterized protein</fullName>
    </submittedName>
</protein>
<dbReference type="AlphaFoldDB" id="A0A9P4MFP7"/>
<dbReference type="Proteomes" id="UP000799772">
    <property type="component" value="Unassembled WGS sequence"/>
</dbReference>
<evidence type="ECO:0000256" key="1">
    <source>
        <dbReference type="SAM" id="MobiDB-lite"/>
    </source>
</evidence>